<dbReference type="Pfam" id="PF02397">
    <property type="entry name" value="Bac_transf"/>
    <property type="match status" value="1"/>
</dbReference>
<dbReference type="OrthoDB" id="9766874at2"/>
<keyword evidence="5" id="KW-1185">Reference proteome</keyword>
<comment type="similarity">
    <text evidence="1">Belongs to the bacterial sugar transferase family.</text>
</comment>
<keyword evidence="2" id="KW-0812">Transmembrane</keyword>
<sequence>METRTVATAWWPDYKRVKITLDFSLAAVLLFFAWPVIVLSIIAVRLSSPGSPIYSQRRLGFRGRPITIYKIRTMYQDCERKTGAVWSFPGDPRITWVGQFLRWSHLDELPQLFNVLCGDMSLVGPRPERPEIITQLEKLFPQYRRRLEIRPGLTGLAQVLQASDTDLDSVRRKLELDLYYIEQIGPSLDFRIFLATPLHIVRYPSQRIAQLFHFSFNGLGRPLGLTAPQSETEGVSVEASCAS</sequence>
<dbReference type="KEGG" id="pbor:BSF38_01374"/>
<dbReference type="EMBL" id="CP019082">
    <property type="protein sequence ID" value="APW59913.1"/>
    <property type="molecule type" value="Genomic_DNA"/>
</dbReference>
<reference evidence="5" key="1">
    <citation type="submission" date="2016-12" db="EMBL/GenBank/DDBJ databases">
        <title>Comparative genomics of four Isosphaeraceae planctomycetes: a common pool of plasmids and glycoside hydrolase genes.</title>
        <authorList>
            <person name="Ivanova A."/>
        </authorList>
    </citation>
    <scope>NUCLEOTIDE SEQUENCE [LARGE SCALE GENOMIC DNA]</scope>
    <source>
        <strain evidence="5">PX4</strain>
    </source>
</reference>
<evidence type="ECO:0000256" key="1">
    <source>
        <dbReference type="ARBA" id="ARBA00006464"/>
    </source>
</evidence>
<protein>
    <recommendedName>
        <fullName evidence="3">Bacterial sugar transferase domain-containing protein</fullName>
    </recommendedName>
</protein>
<organism evidence="4 5">
    <name type="scientific">Paludisphaera borealis</name>
    <dbReference type="NCBI Taxonomy" id="1387353"/>
    <lineage>
        <taxon>Bacteria</taxon>
        <taxon>Pseudomonadati</taxon>
        <taxon>Planctomycetota</taxon>
        <taxon>Planctomycetia</taxon>
        <taxon>Isosphaerales</taxon>
        <taxon>Isosphaeraceae</taxon>
        <taxon>Paludisphaera</taxon>
    </lineage>
</organism>
<dbReference type="InterPro" id="IPR003362">
    <property type="entry name" value="Bact_transf"/>
</dbReference>
<keyword evidence="2" id="KW-0472">Membrane</keyword>
<dbReference type="PANTHER" id="PTHR30576:SF0">
    <property type="entry name" value="UNDECAPRENYL-PHOSPHATE N-ACETYLGALACTOSAMINYL 1-PHOSPHATE TRANSFERASE-RELATED"/>
    <property type="match status" value="1"/>
</dbReference>
<evidence type="ECO:0000313" key="5">
    <source>
        <dbReference type="Proteomes" id="UP000186309"/>
    </source>
</evidence>
<dbReference type="STRING" id="1387353.BSF38_01374"/>
<feature type="domain" description="Bacterial sugar transferase" evidence="3">
    <location>
        <begin position="18"/>
        <end position="201"/>
    </location>
</feature>
<accession>A0A1U7CM08</accession>
<proteinExistence type="inferred from homology"/>
<dbReference type="Proteomes" id="UP000186309">
    <property type="component" value="Chromosome"/>
</dbReference>
<dbReference type="AlphaFoldDB" id="A0A1U7CM08"/>
<evidence type="ECO:0000259" key="3">
    <source>
        <dbReference type="Pfam" id="PF02397"/>
    </source>
</evidence>
<name>A0A1U7CM08_9BACT</name>
<keyword evidence="4" id="KW-0808">Transferase</keyword>
<feature type="transmembrane region" description="Helical" evidence="2">
    <location>
        <begin position="23"/>
        <end position="48"/>
    </location>
</feature>
<dbReference type="GO" id="GO:0016780">
    <property type="term" value="F:phosphotransferase activity, for other substituted phosphate groups"/>
    <property type="evidence" value="ECO:0007669"/>
    <property type="project" value="TreeGrafter"/>
</dbReference>
<evidence type="ECO:0000256" key="2">
    <source>
        <dbReference type="SAM" id="Phobius"/>
    </source>
</evidence>
<evidence type="ECO:0000313" key="4">
    <source>
        <dbReference type="EMBL" id="APW59913.1"/>
    </source>
</evidence>
<dbReference type="RefSeq" id="WP_076344184.1">
    <property type="nucleotide sequence ID" value="NZ_CP019082.1"/>
</dbReference>
<keyword evidence="2" id="KW-1133">Transmembrane helix</keyword>
<gene>
    <name evidence="4" type="primary">wecA</name>
    <name evidence="4" type="ORF">BSF38_01374</name>
</gene>
<dbReference type="PANTHER" id="PTHR30576">
    <property type="entry name" value="COLANIC BIOSYNTHESIS UDP-GLUCOSE LIPID CARRIER TRANSFERASE"/>
    <property type="match status" value="1"/>
</dbReference>